<comment type="catalytic activity">
    <reaction evidence="1">
        <text>3-hydroxy-2-methylpropanoyl-CoA + H2O = 3-hydroxy-2-methylpropanoate + CoA + H(+)</text>
        <dbReference type="Rhea" id="RHEA:20888"/>
        <dbReference type="ChEBI" id="CHEBI:11805"/>
        <dbReference type="ChEBI" id="CHEBI:15377"/>
        <dbReference type="ChEBI" id="CHEBI:15378"/>
        <dbReference type="ChEBI" id="CHEBI:57287"/>
        <dbReference type="ChEBI" id="CHEBI:57340"/>
        <dbReference type="EC" id="3.1.2.4"/>
    </reaction>
</comment>
<dbReference type="InterPro" id="IPR032259">
    <property type="entry name" value="HIBYL-CoA-H"/>
</dbReference>
<evidence type="ECO:0000256" key="1">
    <source>
        <dbReference type="ARBA" id="ARBA00001709"/>
    </source>
</evidence>
<proteinExistence type="predicted"/>
<accession>A0A5B9DT03</accession>
<gene>
    <name evidence="5" type="ORF">FNA67_20005</name>
</gene>
<feature type="domain" description="Enoyl-CoA hydratase/isomerase" evidence="4">
    <location>
        <begin position="30"/>
        <end position="354"/>
    </location>
</feature>
<dbReference type="InterPro" id="IPR029045">
    <property type="entry name" value="ClpP/crotonase-like_dom_sf"/>
</dbReference>
<keyword evidence="6" id="KW-1185">Reference proteome</keyword>
<protein>
    <recommendedName>
        <fullName evidence="2">3-hydroxyisobutyryl-CoA hydrolase</fullName>
        <ecNumber evidence="2">3.1.2.4</ecNumber>
    </recommendedName>
</protein>
<dbReference type="KEGG" id="yti:FNA67_20005"/>
<dbReference type="GO" id="GO:0006574">
    <property type="term" value="P:L-valine catabolic process"/>
    <property type="evidence" value="ECO:0007669"/>
    <property type="project" value="TreeGrafter"/>
</dbReference>
<organism evidence="5 6">
    <name type="scientific">Paradevosia tibetensis</name>
    <dbReference type="NCBI Taxonomy" id="1447062"/>
    <lineage>
        <taxon>Bacteria</taxon>
        <taxon>Pseudomonadati</taxon>
        <taxon>Pseudomonadota</taxon>
        <taxon>Alphaproteobacteria</taxon>
        <taxon>Hyphomicrobiales</taxon>
        <taxon>Devosiaceae</taxon>
        <taxon>Paradevosia</taxon>
    </lineage>
</organism>
<dbReference type="RefSeq" id="WP_147657874.1">
    <property type="nucleotide sequence ID" value="NZ_BMFM01000001.1"/>
</dbReference>
<sequence length="369" mass="38715">MSMFEMGARPDAAEAELTGMIETTTEGRLGVITLNRPEAINALSGEMIAAISQTLQRWRSDEAVRAVLFEGRGERGFCAGGDVRAARELVLAGRPADADAYFSAEYAMNALIAGYEKPIVALTHGVVMGGGVGIAGHARFRFTSMQSRFAMPEAAIGFVVDTGVNAILAKAPEHRALAFLMSGQTVGPADALALGLADCTVQPQAMEAIKTELVAASEAGDIETTIVALMQSEGVEAGEPEFCEAADALALVFEEATAGQVVHAALGSGTEERLGATLAARSPTSLEAILQSHRAARRARDVGQVLAIDFALACYLVRQPDFAEGVRAVLVDKDQRPRWSPADFGGVRVEAIRELVAATTMPAVTGQIA</sequence>
<evidence type="ECO:0000256" key="3">
    <source>
        <dbReference type="ARBA" id="ARBA00022801"/>
    </source>
</evidence>
<dbReference type="InterPro" id="IPR045004">
    <property type="entry name" value="ECH_dom"/>
</dbReference>
<name>A0A5B9DT03_9HYPH</name>
<dbReference type="CDD" id="cd06558">
    <property type="entry name" value="crotonase-like"/>
    <property type="match status" value="1"/>
</dbReference>
<dbReference type="GO" id="GO:0003860">
    <property type="term" value="F:3-hydroxyisobutyryl-CoA hydrolase activity"/>
    <property type="evidence" value="ECO:0007669"/>
    <property type="project" value="UniProtKB-EC"/>
</dbReference>
<dbReference type="GO" id="GO:0005829">
    <property type="term" value="C:cytosol"/>
    <property type="evidence" value="ECO:0007669"/>
    <property type="project" value="TreeGrafter"/>
</dbReference>
<dbReference type="EC" id="3.1.2.4" evidence="2"/>
<dbReference type="GO" id="GO:0016853">
    <property type="term" value="F:isomerase activity"/>
    <property type="evidence" value="ECO:0007669"/>
    <property type="project" value="UniProtKB-KW"/>
</dbReference>
<evidence type="ECO:0000259" key="4">
    <source>
        <dbReference type="Pfam" id="PF16113"/>
    </source>
</evidence>
<dbReference type="EMBL" id="CP041690">
    <property type="protein sequence ID" value="QEE22303.1"/>
    <property type="molecule type" value="Genomic_DNA"/>
</dbReference>
<dbReference type="PANTHER" id="PTHR43176">
    <property type="entry name" value="3-HYDROXYISOBUTYRYL-COA HYDROLASE-RELATED"/>
    <property type="match status" value="1"/>
</dbReference>
<dbReference type="Gene3D" id="3.90.226.10">
    <property type="entry name" value="2-enoyl-CoA Hydratase, Chain A, domain 1"/>
    <property type="match status" value="1"/>
</dbReference>
<reference evidence="5 6" key="1">
    <citation type="journal article" date="2015" name="Int. J. Syst. Evol. Microbiol.">
        <title>Youhaiella tibetensis gen. nov., sp. nov., isolated from subsurface sediment.</title>
        <authorList>
            <person name="Wang Y.X."/>
            <person name="Huang F.Q."/>
            <person name="Nogi Y."/>
            <person name="Pang S.J."/>
            <person name="Wang P.K."/>
            <person name="Lv J."/>
        </authorList>
    </citation>
    <scope>NUCLEOTIDE SEQUENCE [LARGE SCALE GENOMIC DNA]</scope>
    <source>
        <strain evidence="6">fig4</strain>
    </source>
</reference>
<dbReference type="SUPFAM" id="SSF52096">
    <property type="entry name" value="ClpP/crotonase"/>
    <property type="match status" value="1"/>
</dbReference>
<dbReference type="PANTHER" id="PTHR43176:SF3">
    <property type="entry name" value="3-HYDROXYISOBUTYRYL-COA HYDROLASE, MITOCHONDRIAL"/>
    <property type="match status" value="1"/>
</dbReference>
<evidence type="ECO:0000256" key="2">
    <source>
        <dbReference type="ARBA" id="ARBA00011915"/>
    </source>
</evidence>
<dbReference type="Pfam" id="PF16113">
    <property type="entry name" value="ECH_2"/>
    <property type="match status" value="1"/>
</dbReference>
<keyword evidence="3" id="KW-0378">Hydrolase</keyword>
<keyword evidence="5" id="KW-0413">Isomerase</keyword>
<dbReference type="Proteomes" id="UP000321062">
    <property type="component" value="Chromosome"/>
</dbReference>
<dbReference type="AlphaFoldDB" id="A0A5B9DT03"/>
<evidence type="ECO:0000313" key="6">
    <source>
        <dbReference type="Proteomes" id="UP000321062"/>
    </source>
</evidence>
<dbReference type="NCBIfam" id="NF004127">
    <property type="entry name" value="PRK05617.1"/>
    <property type="match status" value="1"/>
</dbReference>
<evidence type="ECO:0000313" key="5">
    <source>
        <dbReference type="EMBL" id="QEE22303.1"/>
    </source>
</evidence>
<dbReference type="OrthoDB" id="9790967at2"/>